<comment type="caution">
    <text evidence="1">The sequence shown here is derived from an EMBL/GenBank/DDBJ whole genome shotgun (WGS) entry which is preliminary data.</text>
</comment>
<organism evidence="1 2">
    <name type="scientific">Persephonella atlantica</name>
    <dbReference type="NCBI Taxonomy" id="2699429"/>
    <lineage>
        <taxon>Bacteria</taxon>
        <taxon>Pseudomonadati</taxon>
        <taxon>Aquificota</taxon>
        <taxon>Aquificia</taxon>
        <taxon>Aquificales</taxon>
        <taxon>Hydrogenothermaceae</taxon>
        <taxon>Persephonella</taxon>
    </lineage>
</organism>
<protein>
    <submittedName>
        <fullName evidence="1">Uncharacterized protein</fullName>
    </submittedName>
</protein>
<evidence type="ECO:0000313" key="2">
    <source>
        <dbReference type="Proteomes" id="UP000772812"/>
    </source>
</evidence>
<evidence type="ECO:0000313" key="1">
    <source>
        <dbReference type="EMBL" id="MBK3332838.1"/>
    </source>
</evidence>
<dbReference type="RefSeq" id="WP_200674246.1">
    <property type="nucleotide sequence ID" value="NZ_JAACYA010000002.1"/>
</dbReference>
<name>A0ABS1GIS1_9AQUI</name>
<proteinExistence type="predicted"/>
<reference evidence="1 2" key="1">
    <citation type="journal article" date="2021" name="Syst. Appl. Microbiol.">
        <title>Persephonella atlantica sp. nov.: How to adapt to physico-chemical gradients in high temperature hydrothermal habitats.</title>
        <authorList>
            <person name="Francois D.X."/>
            <person name="Godfroy A."/>
            <person name="Mathien C."/>
            <person name="Aube J."/>
            <person name="Cathalot C."/>
            <person name="Lesongeur F."/>
            <person name="L'Haridon S."/>
            <person name="Philippon X."/>
            <person name="Roussel E.G."/>
        </authorList>
    </citation>
    <scope>NUCLEOTIDE SEQUENCE [LARGE SCALE GENOMIC DNA]</scope>
    <source>
        <strain evidence="1 2">MO1340</strain>
    </source>
</reference>
<accession>A0ABS1GIS1</accession>
<keyword evidence="2" id="KW-1185">Reference proteome</keyword>
<sequence length="144" mass="16955">MFRIVYISVLFYLVFAFASEEQIHRVEAEIISKICSAISGKHIGIKVYLTKNMKYIIKYSKIFVPVNSCENADIVVVGKEIENCRGKIMVVTRYYLLKKYDNAVAAFYWYKGRPNIIFVKEKLKKYRISLPEEFLKYVDSERNL</sequence>
<dbReference type="EMBL" id="JAACYA010000002">
    <property type="protein sequence ID" value="MBK3332838.1"/>
    <property type="molecule type" value="Genomic_DNA"/>
</dbReference>
<dbReference type="Proteomes" id="UP000772812">
    <property type="component" value="Unassembled WGS sequence"/>
</dbReference>
<gene>
    <name evidence="1" type="ORF">GWK41_07130</name>
</gene>